<feature type="chain" id="PRO_5032359410" evidence="1">
    <location>
        <begin position="25"/>
        <end position="262"/>
    </location>
</feature>
<feature type="signal peptide" evidence="1">
    <location>
        <begin position="1"/>
        <end position="24"/>
    </location>
</feature>
<protein>
    <submittedName>
        <fullName evidence="2">Nickel transporter</fullName>
    </submittedName>
</protein>
<dbReference type="InterPro" id="IPR019613">
    <property type="entry name" value="DUF4198"/>
</dbReference>
<name>A0A829YKG1_9GAMM</name>
<proteinExistence type="predicted"/>
<comment type="caution">
    <text evidence="2">The sequence shown here is derived from an EMBL/GenBank/DDBJ whole genome shotgun (WGS) entry which is preliminary data.</text>
</comment>
<dbReference type="Pfam" id="PF10670">
    <property type="entry name" value="DUF4198"/>
    <property type="match status" value="1"/>
</dbReference>
<gene>
    <name evidence="2" type="ORF">GCM10011487_52820</name>
</gene>
<organism evidence="2 3">
    <name type="scientific">Steroidobacter agaridevorans</name>
    <dbReference type="NCBI Taxonomy" id="2695856"/>
    <lineage>
        <taxon>Bacteria</taxon>
        <taxon>Pseudomonadati</taxon>
        <taxon>Pseudomonadota</taxon>
        <taxon>Gammaproteobacteria</taxon>
        <taxon>Steroidobacterales</taxon>
        <taxon>Steroidobacteraceae</taxon>
        <taxon>Steroidobacter</taxon>
    </lineage>
</organism>
<accession>A0A829YKG1</accession>
<sequence>MNKLSMVRVLSLSAALLAVGSAQAHSPYLLPNLFDLGKRDHVTVQGSFTEEFFSPDVVMKSDDYHVVTPAGAKVPLTPVYARDLAIVEADTKEAGTYRISTGKRGGRTAKAAWVDGDWKFLGPKEAAPVGAKTYEVTSITMAEVYVTQGKPTEQALAPRNTGLEYRALSHPNSTFVGSDVKFEVLFDGKPLAGHAVSIFGGKALSADQKPLAEVTTDKEGRFSFKPREPGVYLAMSRHRPTPAQDGQRGVSYTYSVVLEATE</sequence>
<dbReference type="Proteomes" id="UP000445000">
    <property type="component" value="Unassembled WGS sequence"/>
</dbReference>
<reference evidence="3" key="1">
    <citation type="submission" date="2020-01" db="EMBL/GenBank/DDBJ databases">
        <title>'Steroidobacter agaridevorans' sp. nov., agar-degrading bacteria isolated from rhizosphere soils.</title>
        <authorList>
            <person name="Ikenaga M."/>
            <person name="Kataoka M."/>
            <person name="Murouchi A."/>
            <person name="Katsuragi S."/>
            <person name="Sakai M."/>
        </authorList>
    </citation>
    <scope>NUCLEOTIDE SEQUENCE [LARGE SCALE GENOMIC DNA]</scope>
    <source>
        <strain evidence="3">YU21-B</strain>
    </source>
</reference>
<evidence type="ECO:0000313" key="2">
    <source>
        <dbReference type="EMBL" id="GFE83282.1"/>
    </source>
</evidence>
<dbReference type="EMBL" id="BLJN01000006">
    <property type="protein sequence ID" value="GFE83282.1"/>
    <property type="molecule type" value="Genomic_DNA"/>
</dbReference>
<evidence type="ECO:0000313" key="3">
    <source>
        <dbReference type="Proteomes" id="UP000445000"/>
    </source>
</evidence>
<dbReference type="RefSeq" id="WP_202626917.1">
    <property type="nucleotide sequence ID" value="NZ_BLJN01000006.1"/>
</dbReference>
<dbReference type="AlphaFoldDB" id="A0A829YKG1"/>
<keyword evidence="1" id="KW-0732">Signal</keyword>
<evidence type="ECO:0000256" key="1">
    <source>
        <dbReference type="SAM" id="SignalP"/>
    </source>
</evidence>
<keyword evidence="3" id="KW-1185">Reference proteome</keyword>